<reference evidence="1 2" key="1">
    <citation type="submission" date="2014-03" db="EMBL/GenBank/DDBJ databases">
        <title>Genomics of Bifidobacteria.</title>
        <authorList>
            <person name="Ventura M."/>
            <person name="Milani C."/>
            <person name="Lugli G.A."/>
        </authorList>
    </citation>
    <scope>NUCLEOTIDE SEQUENCE [LARGE SCALE GENOMIC DNA]</scope>
    <source>
        <strain evidence="1 2">LMG 21775</strain>
    </source>
</reference>
<name>A0A087CCV0_9BIFI</name>
<dbReference type="Proteomes" id="UP000029050">
    <property type="component" value="Unassembled WGS sequence"/>
</dbReference>
<organism evidence="1 2">
    <name type="scientific">Bifidobacterium psychraerophilum</name>
    <dbReference type="NCBI Taxonomy" id="218140"/>
    <lineage>
        <taxon>Bacteria</taxon>
        <taxon>Bacillati</taxon>
        <taxon>Actinomycetota</taxon>
        <taxon>Actinomycetes</taxon>
        <taxon>Bifidobacteriales</taxon>
        <taxon>Bifidobacteriaceae</taxon>
        <taxon>Bifidobacterium</taxon>
    </lineage>
</organism>
<evidence type="ECO:0000313" key="2">
    <source>
        <dbReference type="Proteomes" id="UP000029050"/>
    </source>
</evidence>
<keyword evidence="2" id="KW-1185">Reference proteome</keyword>
<protein>
    <submittedName>
        <fullName evidence="1">Uncharacterized protein</fullName>
    </submittedName>
</protein>
<accession>A0A087CCV0</accession>
<proteinExistence type="predicted"/>
<gene>
    <name evidence="1" type="ORF">BPSY_1505</name>
</gene>
<evidence type="ECO:0000313" key="1">
    <source>
        <dbReference type="EMBL" id="KFI81100.1"/>
    </source>
</evidence>
<dbReference type="AlphaFoldDB" id="A0A087CCV0"/>
<sequence length="100" mass="10805">MARSIAKISPITQLAKTLIYSPGPLLGSNEFAQTTGLFPIATRGNMVTPDPIHTLSPMLIGTENCVFLKRRSVGTGSFRFIRTVRGHPEGQSSCNISESK</sequence>
<dbReference type="EMBL" id="JGZI01000010">
    <property type="protein sequence ID" value="KFI81100.1"/>
    <property type="molecule type" value="Genomic_DNA"/>
</dbReference>
<comment type="caution">
    <text evidence="1">The sequence shown here is derived from an EMBL/GenBank/DDBJ whole genome shotgun (WGS) entry which is preliminary data.</text>
</comment>
<dbReference type="STRING" id="218140.BPSY_1505"/>